<comment type="caution">
    <text evidence="2">The sequence shown here is derived from an EMBL/GenBank/DDBJ whole genome shotgun (WGS) entry which is preliminary data.</text>
</comment>
<accession>A0A2H0URZ5</accession>
<keyword evidence="1" id="KW-0812">Transmembrane</keyword>
<gene>
    <name evidence="2" type="ORF">COU07_02490</name>
</gene>
<dbReference type="Proteomes" id="UP000231157">
    <property type="component" value="Unassembled WGS sequence"/>
</dbReference>
<reference evidence="3" key="1">
    <citation type="submission" date="2017-09" db="EMBL/GenBank/DDBJ databases">
        <title>Depth-based differentiation of microbial function through sediment-hosted aquifers and enrichment of novel symbionts in the deep terrestrial subsurface.</title>
        <authorList>
            <person name="Probst A.J."/>
            <person name="Ladd B."/>
            <person name="Jarett J.K."/>
            <person name="Geller-Mcgrath D.E."/>
            <person name="Sieber C.M.K."/>
            <person name="Emerson J.B."/>
            <person name="Anantharaman K."/>
            <person name="Thomas B.C."/>
            <person name="Malmstrom R."/>
            <person name="Stieglmeier M."/>
            <person name="Klingl A."/>
            <person name="Woyke T."/>
            <person name="Ryan C.M."/>
            <person name="Banfield J.F."/>
        </authorList>
    </citation>
    <scope>NUCLEOTIDE SEQUENCE [LARGE SCALE GENOMIC DNA]</scope>
</reference>
<dbReference type="AlphaFoldDB" id="A0A2H0URZ5"/>
<evidence type="ECO:0000313" key="2">
    <source>
        <dbReference type="EMBL" id="PIR89190.1"/>
    </source>
</evidence>
<dbReference type="EMBL" id="PFAZ01000005">
    <property type="protein sequence ID" value="PIR89190.1"/>
    <property type="molecule type" value="Genomic_DNA"/>
</dbReference>
<keyword evidence="1" id="KW-0472">Membrane</keyword>
<feature type="transmembrane region" description="Helical" evidence="1">
    <location>
        <begin position="20"/>
        <end position="44"/>
    </location>
</feature>
<evidence type="ECO:0000256" key="1">
    <source>
        <dbReference type="SAM" id="Phobius"/>
    </source>
</evidence>
<sequence length="118" mass="13737">MNEEQKQLKKKIMKRVFRSWFLRSTLPLIVFELVVIFFAVFFAAKVVFVGAVVNNALIAAFGNPFALLTYFWNAFWNTSITTQGLIILLLVTFLYLLRQINKIILSYILTNRDINNNL</sequence>
<evidence type="ECO:0000313" key="3">
    <source>
        <dbReference type="Proteomes" id="UP000231157"/>
    </source>
</evidence>
<feature type="transmembrane region" description="Helical" evidence="1">
    <location>
        <begin position="74"/>
        <end position="97"/>
    </location>
</feature>
<organism evidence="2 3">
    <name type="scientific">Candidatus Harrisonbacteria bacterium CG10_big_fil_rev_8_21_14_0_10_40_38</name>
    <dbReference type="NCBI Taxonomy" id="1974583"/>
    <lineage>
        <taxon>Bacteria</taxon>
        <taxon>Candidatus Harrisoniibacteriota</taxon>
    </lineage>
</organism>
<keyword evidence="1" id="KW-1133">Transmembrane helix</keyword>
<name>A0A2H0URZ5_9BACT</name>
<protein>
    <submittedName>
        <fullName evidence="2">Uncharacterized protein</fullName>
    </submittedName>
</protein>
<proteinExistence type="predicted"/>